<dbReference type="EC" id="6.5.1.2" evidence="11"/>
<comment type="function">
    <text evidence="1 11">DNA ligase that catalyzes the formation of phosphodiester linkages between 5'-phosphoryl and 3'-hydroxyl groups in double-stranded DNA using NAD as a coenzyme and as the energy source for the reaction. It is essential for DNA replication and repair of damaged DNA.</text>
</comment>
<dbReference type="SMART" id="SM00278">
    <property type="entry name" value="HhH1"/>
    <property type="match status" value="3"/>
</dbReference>
<dbReference type="Pfam" id="PF14520">
    <property type="entry name" value="HHH_5"/>
    <property type="match status" value="1"/>
</dbReference>
<keyword evidence="6 11" id="KW-0862">Zinc</keyword>
<dbReference type="InterPro" id="IPR013839">
    <property type="entry name" value="DNAligase_adenylation"/>
</dbReference>
<evidence type="ECO:0000256" key="3">
    <source>
        <dbReference type="ARBA" id="ARBA00022705"/>
    </source>
</evidence>
<evidence type="ECO:0000256" key="7">
    <source>
        <dbReference type="ARBA" id="ARBA00022842"/>
    </source>
</evidence>
<feature type="binding site" evidence="11">
    <location>
        <position position="164"/>
    </location>
    <ligand>
        <name>NAD(+)</name>
        <dbReference type="ChEBI" id="CHEBI:57540"/>
    </ligand>
</feature>
<dbReference type="Gene3D" id="6.20.10.30">
    <property type="match status" value="1"/>
</dbReference>
<dbReference type="Gene3D" id="3.40.50.10190">
    <property type="entry name" value="BRCT domain"/>
    <property type="match status" value="1"/>
</dbReference>
<feature type="binding site" evidence="11">
    <location>
        <position position="468"/>
    </location>
    <ligand>
        <name>Zn(2+)</name>
        <dbReference type="ChEBI" id="CHEBI:29105"/>
    </ligand>
</feature>
<comment type="caution">
    <text evidence="13">The sequence shown here is derived from an EMBL/GenBank/DDBJ whole genome shotgun (WGS) entry which is preliminary data.</text>
</comment>
<dbReference type="HAMAP" id="MF_01588">
    <property type="entry name" value="DNA_ligase_A"/>
    <property type="match status" value="1"/>
</dbReference>
<dbReference type="InterPro" id="IPR012340">
    <property type="entry name" value="NA-bd_OB-fold"/>
</dbReference>
<dbReference type="InterPro" id="IPR004150">
    <property type="entry name" value="NAD_DNA_ligase_OB"/>
</dbReference>
<feature type="active site" description="N6-AMP-lysine intermediate" evidence="11">
    <location>
        <position position="143"/>
    </location>
</feature>
<dbReference type="CDD" id="cd17748">
    <property type="entry name" value="BRCT_DNA_ligase_like"/>
    <property type="match status" value="1"/>
</dbReference>
<dbReference type="SUPFAM" id="SSF56091">
    <property type="entry name" value="DNA ligase/mRNA capping enzyme, catalytic domain"/>
    <property type="match status" value="1"/>
</dbReference>
<evidence type="ECO:0000256" key="5">
    <source>
        <dbReference type="ARBA" id="ARBA00022763"/>
    </source>
</evidence>
<keyword evidence="4 11" id="KW-0479">Metal-binding</keyword>
<organism evidence="13 14">
    <name type="scientific">Phaeodactylibacter luteus</name>
    <dbReference type="NCBI Taxonomy" id="1564516"/>
    <lineage>
        <taxon>Bacteria</taxon>
        <taxon>Pseudomonadati</taxon>
        <taxon>Bacteroidota</taxon>
        <taxon>Saprospiria</taxon>
        <taxon>Saprospirales</taxon>
        <taxon>Haliscomenobacteraceae</taxon>
        <taxon>Phaeodactylibacter</taxon>
    </lineage>
</organism>
<dbReference type="CDD" id="cd00114">
    <property type="entry name" value="LIGANc"/>
    <property type="match status" value="1"/>
</dbReference>
<evidence type="ECO:0000313" key="14">
    <source>
        <dbReference type="Proteomes" id="UP000321580"/>
    </source>
</evidence>
<dbReference type="InterPro" id="IPR041663">
    <property type="entry name" value="DisA/LigA_HHH"/>
</dbReference>
<dbReference type="InterPro" id="IPR010994">
    <property type="entry name" value="RuvA_2-like"/>
</dbReference>
<dbReference type="Pfam" id="PF03120">
    <property type="entry name" value="OB_DNA_ligase"/>
    <property type="match status" value="1"/>
</dbReference>
<evidence type="ECO:0000256" key="11">
    <source>
        <dbReference type="HAMAP-Rule" id="MF_01588"/>
    </source>
</evidence>
<reference evidence="13 14" key="1">
    <citation type="submission" date="2019-08" db="EMBL/GenBank/DDBJ databases">
        <title>Genome of Phaeodactylibacter luteus.</title>
        <authorList>
            <person name="Bowman J.P."/>
        </authorList>
    </citation>
    <scope>NUCLEOTIDE SEQUENCE [LARGE SCALE GENOMIC DNA]</scope>
    <source>
        <strain evidence="13 14">KCTC 42180</strain>
    </source>
</reference>
<dbReference type="GO" id="GO:0046872">
    <property type="term" value="F:metal ion binding"/>
    <property type="evidence" value="ECO:0007669"/>
    <property type="project" value="UniProtKB-KW"/>
</dbReference>
<feature type="binding site" evidence="11">
    <location>
        <position position="328"/>
    </location>
    <ligand>
        <name>NAD(+)</name>
        <dbReference type="ChEBI" id="CHEBI:57540"/>
    </ligand>
</feature>
<evidence type="ECO:0000313" key="13">
    <source>
        <dbReference type="EMBL" id="TXB68417.1"/>
    </source>
</evidence>
<dbReference type="AlphaFoldDB" id="A0A5C6S1V3"/>
<dbReference type="Proteomes" id="UP000321580">
    <property type="component" value="Unassembled WGS sequence"/>
</dbReference>
<comment type="caution">
    <text evidence="11">Lacks conserved residue(s) required for the propagation of feature annotation.</text>
</comment>
<dbReference type="FunFam" id="1.10.150.20:FF:000007">
    <property type="entry name" value="DNA ligase"/>
    <property type="match status" value="1"/>
</dbReference>
<dbReference type="Gene3D" id="1.10.287.610">
    <property type="entry name" value="Helix hairpin bin"/>
    <property type="match status" value="1"/>
</dbReference>
<comment type="cofactor">
    <cofactor evidence="11">
        <name>Mg(2+)</name>
        <dbReference type="ChEBI" id="CHEBI:18420"/>
    </cofactor>
    <cofactor evidence="11">
        <name>Mn(2+)</name>
        <dbReference type="ChEBI" id="CHEBI:29035"/>
    </cofactor>
</comment>
<evidence type="ECO:0000256" key="9">
    <source>
        <dbReference type="ARBA" id="ARBA00023204"/>
    </source>
</evidence>
<keyword evidence="14" id="KW-1185">Reference proteome</keyword>
<dbReference type="InterPro" id="IPR003583">
    <property type="entry name" value="Hlx-hairpin-Hlx_DNA-bd_motif"/>
</dbReference>
<dbReference type="GO" id="GO:0006260">
    <property type="term" value="P:DNA replication"/>
    <property type="evidence" value="ECO:0007669"/>
    <property type="project" value="UniProtKB-KW"/>
</dbReference>
<proteinExistence type="inferred from homology"/>
<dbReference type="GO" id="GO:0003677">
    <property type="term" value="F:DNA binding"/>
    <property type="evidence" value="ECO:0007669"/>
    <property type="project" value="InterPro"/>
</dbReference>
<keyword evidence="3 11" id="KW-0235">DNA replication</keyword>
<evidence type="ECO:0000256" key="4">
    <source>
        <dbReference type="ARBA" id="ARBA00022723"/>
    </source>
</evidence>
<dbReference type="SUPFAM" id="SSF47781">
    <property type="entry name" value="RuvA domain 2-like"/>
    <property type="match status" value="1"/>
</dbReference>
<dbReference type="InterPro" id="IPR013840">
    <property type="entry name" value="DNAligase_N"/>
</dbReference>
<dbReference type="PROSITE" id="PS50172">
    <property type="entry name" value="BRCT"/>
    <property type="match status" value="1"/>
</dbReference>
<dbReference type="PANTHER" id="PTHR23389:SF9">
    <property type="entry name" value="DNA LIGASE"/>
    <property type="match status" value="1"/>
</dbReference>
<evidence type="ECO:0000256" key="6">
    <source>
        <dbReference type="ARBA" id="ARBA00022833"/>
    </source>
</evidence>
<feature type="binding site" evidence="11">
    <location>
        <position position="473"/>
    </location>
    <ligand>
        <name>Zn(2+)</name>
        <dbReference type="ChEBI" id="CHEBI:29105"/>
    </ligand>
</feature>
<dbReference type="NCBIfam" id="NF005932">
    <property type="entry name" value="PRK07956.1"/>
    <property type="match status" value="1"/>
</dbReference>
<dbReference type="SMART" id="SM00532">
    <property type="entry name" value="LIGANc"/>
    <property type="match status" value="1"/>
</dbReference>
<protein>
    <recommendedName>
        <fullName evidence="11">DNA ligase</fullName>
        <ecNumber evidence="11">6.5.1.2</ecNumber>
    </recommendedName>
    <alternativeName>
        <fullName evidence="11">Polydeoxyribonucleotide synthase [NAD(+)]</fullName>
    </alternativeName>
</protein>
<keyword evidence="2 11" id="KW-0436">Ligase</keyword>
<dbReference type="OrthoDB" id="9759736at2"/>
<evidence type="ECO:0000256" key="8">
    <source>
        <dbReference type="ARBA" id="ARBA00023027"/>
    </source>
</evidence>
<dbReference type="SUPFAM" id="SSF52113">
    <property type="entry name" value="BRCT domain"/>
    <property type="match status" value="1"/>
</dbReference>
<dbReference type="Gene3D" id="1.10.150.20">
    <property type="entry name" value="5' to 3' exonuclease, C-terminal subdomain"/>
    <property type="match status" value="2"/>
</dbReference>
<dbReference type="PANTHER" id="PTHR23389">
    <property type="entry name" value="CHROMOSOME TRANSMISSION FIDELITY FACTOR 18"/>
    <property type="match status" value="1"/>
</dbReference>
<feature type="binding site" evidence="11">
    <location>
        <begin position="107"/>
        <end position="108"/>
    </location>
    <ligand>
        <name>NAD(+)</name>
        <dbReference type="ChEBI" id="CHEBI:57540"/>
    </ligand>
</feature>
<dbReference type="Pfam" id="PF12826">
    <property type="entry name" value="HHH_2"/>
    <property type="match status" value="1"/>
</dbReference>
<dbReference type="SMART" id="SM00292">
    <property type="entry name" value="BRCT"/>
    <property type="match status" value="1"/>
</dbReference>
<keyword evidence="11" id="KW-0464">Manganese</keyword>
<dbReference type="InterPro" id="IPR036420">
    <property type="entry name" value="BRCT_dom_sf"/>
</dbReference>
<evidence type="ECO:0000256" key="2">
    <source>
        <dbReference type="ARBA" id="ARBA00022598"/>
    </source>
</evidence>
<evidence type="ECO:0000256" key="10">
    <source>
        <dbReference type="ARBA" id="ARBA00034005"/>
    </source>
</evidence>
<accession>A0A5C6S1V3</accession>
<comment type="similarity">
    <text evidence="11">Belongs to the NAD-dependent DNA ligase family. LigA subfamily.</text>
</comment>
<dbReference type="PIRSF" id="PIRSF001604">
    <property type="entry name" value="LigA"/>
    <property type="match status" value="1"/>
</dbReference>
<dbReference type="GO" id="GO:0005829">
    <property type="term" value="C:cytosol"/>
    <property type="evidence" value="ECO:0007669"/>
    <property type="project" value="TreeGrafter"/>
</dbReference>
<dbReference type="EMBL" id="VOOR01000004">
    <property type="protein sequence ID" value="TXB68417.1"/>
    <property type="molecule type" value="Genomic_DNA"/>
</dbReference>
<keyword evidence="5 11" id="KW-0227">DNA damage</keyword>
<feature type="domain" description="BRCT" evidence="12">
    <location>
        <begin position="636"/>
        <end position="715"/>
    </location>
</feature>
<dbReference type="InterPro" id="IPR001679">
    <property type="entry name" value="DNA_ligase"/>
</dbReference>
<gene>
    <name evidence="11 13" type="primary">ligA</name>
    <name evidence="13" type="ORF">FRY97_02595</name>
</gene>
<keyword evidence="8 11" id="KW-0520">NAD</keyword>
<keyword evidence="7 11" id="KW-0460">Magnesium</keyword>
<dbReference type="GO" id="GO:0006281">
    <property type="term" value="P:DNA repair"/>
    <property type="evidence" value="ECO:0007669"/>
    <property type="project" value="UniProtKB-KW"/>
</dbReference>
<dbReference type="Pfam" id="PF01653">
    <property type="entry name" value="DNA_ligase_aden"/>
    <property type="match status" value="1"/>
</dbReference>
<feature type="binding site" evidence="11">
    <location>
        <position position="202"/>
    </location>
    <ligand>
        <name>NAD(+)</name>
        <dbReference type="ChEBI" id="CHEBI:57540"/>
    </ligand>
</feature>
<comment type="catalytic activity">
    <reaction evidence="10 11">
        <text>NAD(+) + (deoxyribonucleotide)n-3'-hydroxyl + 5'-phospho-(deoxyribonucleotide)m = (deoxyribonucleotide)n+m + AMP + beta-nicotinamide D-nucleotide.</text>
        <dbReference type="EC" id="6.5.1.2"/>
    </reaction>
</comment>
<dbReference type="SUPFAM" id="SSF50249">
    <property type="entry name" value="Nucleic acid-binding proteins"/>
    <property type="match status" value="1"/>
</dbReference>
<dbReference type="GO" id="GO:0003911">
    <property type="term" value="F:DNA ligase (NAD+) activity"/>
    <property type="evidence" value="ECO:0007669"/>
    <property type="project" value="UniProtKB-UniRule"/>
</dbReference>
<dbReference type="Gene3D" id="3.30.470.30">
    <property type="entry name" value="DNA ligase/mRNA capping enzyme"/>
    <property type="match status" value="1"/>
</dbReference>
<evidence type="ECO:0000256" key="1">
    <source>
        <dbReference type="ARBA" id="ARBA00004067"/>
    </source>
</evidence>
<dbReference type="Gene3D" id="2.40.50.140">
    <property type="entry name" value="Nucleic acid-binding proteins"/>
    <property type="match status" value="1"/>
</dbReference>
<keyword evidence="9 11" id="KW-0234">DNA repair</keyword>
<name>A0A5C6S1V3_9BACT</name>
<evidence type="ECO:0000259" key="12">
    <source>
        <dbReference type="PROSITE" id="PS50172"/>
    </source>
</evidence>
<dbReference type="NCBIfam" id="TIGR00575">
    <property type="entry name" value="dnlj"/>
    <property type="match status" value="1"/>
</dbReference>
<sequence>MMYSKEEQQSLYSLSKSYLAAESAIHQQSADQRLNELRQLLIYHEYRYYILNDPVVSDYEYDQLYKLLERLEAEHPSLVTPDSPTQRVSSDLIDDFPSVEHLTPMLSLANSYNAEDLIEFDQQIKRYANLPEGEPIAYAVEPKFDGGSIAVVYENDQLVRGATRGNGKMGEEMTANARVIRSVPLSAKFSRFGIAKAELRGEVLIRKDVFEQLNAARQKEGLTLFANARNTATGALRMKDPQEVSRRGLEAFIYTLGYAAGQAGESVLPSLASHKESLDMLHQLGFKVPEEGRERKVCQNIQEVVAFCEAWQEKREEYPYEIDGMVVKVNDRVLQERTGYTSHHPRWAIAYKFKAKQATSKLLNVAYQVGKIGSITPVAKIEPVQLAGVTVSSVSLHNEDFITGKDLRLGDTVLVERAGDVIPYIVKAMDDLRDGSEQPIVFPKNCPINDTEEPVELVRAEGEAAWRCPSCVCGAQNLQQIVFHVSKNAMDIDGMGKSIIERFFELGWLRTIADVYRLDYGKIAELEGFGQKSADNLKAAIEKAKQNPIHRLLHSLAIHHLGRKVSSIIAAEINHVLDLADWTAEDFTNIKDVGPVVAENIAAYFKDEHHLNMLREMESLGVNLHQTEEDIPKAASGDGPFVGKTILFTGSLQTMSRKEAQAKAEAAGAKNISAVSGNLDVLVAGEKAGSKLKKAQALGTVEIMSEEEFLARLAG</sequence>
<feature type="binding site" evidence="11">
    <location>
        <position position="141"/>
    </location>
    <ligand>
        <name>NAD(+)</name>
        <dbReference type="ChEBI" id="CHEBI:57540"/>
    </ligand>
</feature>
<feature type="binding site" evidence="11">
    <location>
        <position position="446"/>
    </location>
    <ligand>
        <name>Zn(2+)</name>
        <dbReference type="ChEBI" id="CHEBI:29105"/>
    </ligand>
</feature>
<dbReference type="InterPro" id="IPR001357">
    <property type="entry name" value="BRCT_dom"/>
</dbReference>
<feature type="binding site" evidence="11">
    <location>
        <begin position="58"/>
        <end position="62"/>
    </location>
    <ligand>
        <name>NAD(+)</name>
        <dbReference type="ChEBI" id="CHEBI:57540"/>
    </ligand>
</feature>
<dbReference type="Pfam" id="PF00533">
    <property type="entry name" value="BRCT"/>
    <property type="match status" value="1"/>
</dbReference>
<feature type="binding site" evidence="11">
    <location>
        <position position="352"/>
    </location>
    <ligand>
        <name>NAD(+)</name>
        <dbReference type="ChEBI" id="CHEBI:57540"/>
    </ligand>
</feature>